<evidence type="ECO:0000256" key="12">
    <source>
        <dbReference type="SAM" id="Phobius"/>
    </source>
</evidence>
<organism evidence="13 14">
    <name type="scientific">Solicola gregarius</name>
    <dbReference type="NCBI Taxonomy" id="2908642"/>
    <lineage>
        <taxon>Bacteria</taxon>
        <taxon>Bacillati</taxon>
        <taxon>Actinomycetota</taxon>
        <taxon>Actinomycetes</taxon>
        <taxon>Propionibacteriales</taxon>
        <taxon>Nocardioidaceae</taxon>
        <taxon>Solicola</taxon>
    </lineage>
</organism>
<feature type="transmembrane region" description="Helical" evidence="12">
    <location>
        <begin position="272"/>
        <end position="297"/>
    </location>
</feature>
<dbReference type="Proteomes" id="UP001164390">
    <property type="component" value="Chromosome"/>
</dbReference>
<feature type="transmembrane region" description="Helical" evidence="12">
    <location>
        <begin position="180"/>
        <end position="202"/>
    </location>
</feature>
<feature type="transmembrane region" description="Helical" evidence="12">
    <location>
        <begin position="114"/>
        <end position="134"/>
    </location>
</feature>
<evidence type="ECO:0000256" key="2">
    <source>
        <dbReference type="ARBA" id="ARBA00006434"/>
    </source>
</evidence>
<keyword evidence="4" id="KW-1003">Cell membrane</keyword>
<feature type="transmembrane region" description="Helical" evidence="12">
    <location>
        <begin position="6"/>
        <end position="24"/>
    </location>
</feature>
<keyword evidence="8" id="KW-0406">Ion transport</keyword>
<evidence type="ECO:0000256" key="3">
    <source>
        <dbReference type="ARBA" id="ARBA00022448"/>
    </source>
</evidence>
<evidence type="ECO:0000256" key="8">
    <source>
        <dbReference type="ARBA" id="ARBA00023065"/>
    </source>
</evidence>
<dbReference type="Pfam" id="PF00474">
    <property type="entry name" value="SSF"/>
    <property type="match status" value="1"/>
</dbReference>
<feature type="transmembrane region" description="Helical" evidence="12">
    <location>
        <begin position="232"/>
        <end position="251"/>
    </location>
</feature>
<dbReference type="AlphaFoldDB" id="A0AA46TG32"/>
<feature type="transmembrane region" description="Helical" evidence="12">
    <location>
        <begin position="401"/>
        <end position="422"/>
    </location>
</feature>
<evidence type="ECO:0000256" key="10">
    <source>
        <dbReference type="ARBA" id="ARBA00023201"/>
    </source>
</evidence>
<dbReference type="NCBIfam" id="TIGR00813">
    <property type="entry name" value="sss"/>
    <property type="match status" value="1"/>
</dbReference>
<name>A0AA46TG32_9ACTN</name>
<keyword evidence="10" id="KW-0739">Sodium transport</keyword>
<keyword evidence="9 12" id="KW-0472">Membrane</keyword>
<protein>
    <submittedName>
        <fullName evidence="13">Sodium:solute symporter</fullName>
    </submittedName>
</protein>
<keyword evidence="5 12" id="KW-0812">Transmembrane</keyword>
<evidence type="ECO:0000256" key="1">
    <source>
        <dbReference type="ARBA" id="ARBA00004651"/>
    </source>
</evidence>
<feature type="transmembrane region" description="Helical" evidence="12">
    <location>
        <begin position="327"/>
        <end position="351"/>
    </location>
</feature>
<dbReference type="InterPro" id="IPR001734">
    <property type="entry name" value="Na/solute_symporter"/>
</dbReference>
<evidence type="ECO:0000256" key="11">
    <source>
        <dbReference type="RuleBase" id="RU362091"/>
    </source>
</evidence>
<evidence type="ECO:0000256" key="7">
    <source>
        <dbReference type="ARBA" id="ARBA00023053"/>
    </source>
</evidence>
<evidence type="ECO:0000256" key="5">
    <source>
        <dbReference type="ARBA" id="ARBA00022692"/>
    </source>
</evidence>
<proteinExistence type="inferred from homology"/>
<dbReference type="GO" id="GO:0005886">
    <property type="term" value="C:plasma membrane"/>
    <property type="evidence" value="ECO:0007669"/>
    <property type="project" value="UniProtKB-SubCell"/>
</dbReference>
<feature type="transmembrane region" description="Helical" evidence="12">
    <location>
        <begin position="44"/>
        <end position="68"/>
    </location>
</feature>
<keyword evidence="6 12" id="KW-1133">Transmembrane helix</keyword>
<feature type="transmembrane region" description="Helical" evidence="12">
    <location>
        <begin position="154"/>
        <end position="173"/>
    </location>
</feature>
<keyword evidence="14" id="KW-1185">Reference proteome</keyword>
<dbReference type="Gene3D" id="1.20.1730.10">
    <property type="entry name" value="Sodium/glucose cotransporter"/>
    <property type="match status" value="1"/>
</dbReference>
<accession>A0AA46TG32</accession>
<dbReference type="InterPro" id="IPR051163">
    <property type="entry name" value="Sodium:Solute_Symporter_SSF"/>
</dbReference>
<dbReference type="PANTHER" id="PTHR42985">
    <property type="entry name" value="SODIUM-COUPLED MONOCARBOXYLATE TRANSPORTER"/>
    <property type="match status" value="1"/>
</dbReference>
<evidence type="ECO:0000313" key="14">
    <source>
        <dbReference type="Proteomes" id="UP001164390"/>
    </source>
</evidence>
<gene>
    <name evidence="13" type="ORF">L0C25_19000</name>
</gene>
<keyword evidence="3" id="KW-0813">Transport</keyword>
<evidence type="ECO:0000256" key="4">
    <source>
        <dbReference type="ARBA" id="ARBA00022475"/>
    </source>
</evidence>
<evidence type="ECO:0000313" key="13">
    <source>
        <dbReference type="EMBL" id="UYM04600.1"/>
    </source>
</evidence>
<comment type="subcellular location">
    <subcellularLocation>
        <location evidence="1">Cell membrane</location>
        <topology evidence="1">Multi-pass membrane protein</topology>
    </subcellularLocation>
</comment>
<feature type="transmembrane region" description="Helical" evidence="12">
    <location>
        <begin position="461"/>
        <end position="483"/>
    </location>
</feature>
<keyword evidence="7" id="KW-0915">Sodium</keyword>
<sequence>MLDGLDLTVIVVYLVGSAGLGLWLSGRQSNIKGYFLGNRELPWWAVTLSVVATETSALTVISTPAIAYLGNLSFLQVAIGYLLGRIVVAFVLLPKYYAGEMVTAYAYLGKRFGGAMQSTASVTFLLTRLLADGVRMYAAAIPLKFIMDGLGADVSYFWIITILSLVTVAYTYVGGIRAVVWVDVMQMGVYLAGGIVALAVLMDKTGGFWSDAADASKTQVFDFSSDIVTAPYAFVTAILGGALLSMASHGVDQIVVQRLLACRTRADAQKAVIASGLIVFVQFGLFMVVGLALWSYYDGRSLTDLGQAASGDELFPTFIVEDLPSGVAGLLLAGILAAAMSTLSSSLNALSSSTITDLVQRFRRTPLGDAEALSASRITTLVWGLVFIVFGNLFVGQDTPVLELGLSVASITYGGLLGAFFLGIFVRRASQLDAMIAFGVAVAVMASMFVYQQWIIEEGEVFIGFTWYTAIGVVITMVLGWLLSRLHPANERAEAEVPE</sequence>
<comment type="similarity">
    <text evidence="2 11">Belongs to the sodium:solute symporter (SSF) (TC 2.A.21) family.</text>
</comment>
<reference evidence="13" key="1">
    <citation type="submission" date="2022-01" db="EMBL/GenBank/DDBJ databases">
        <title>Nocardioidaceae gen. sp. A5X3R13.</title>
        <authorList>
            <person name="Lopez Marin M.A."/>
            <person name="Uhlik O."/>
        </authorList>
    </citation>
    <scope>NUCLEOTIDE SEQUENCE</scope>
    <source>
        <strain evidence="13">A5X3R13</strain>
    </source>
</reference>
<evidence type="ECO:0000256" key="9">
    <source>
        <dbReference type="ARBA" id="ARBA00023136"/>
    </source>
</evidence>
<dbReference type="EMBL" id="CP094970">
    <property type="protein sequence ID" value="UYM04600.1"/>
    <property type="molecule type" value="Genomic_DNA"/>
</dbReference>
<feature type="transmembrane region" description="Helical" evidence="12">
    <location>
        <begin position="74"/>
        <end position="93"/>
    </location>
</feature>
<dbReference type="PANTHER" id="PTHR42985:SF47">
    <property type="entry name" value="INTEGRAL MEMBRANE TRANSPORT PROTEIN"/>
    <property type="match status" value="1"/>
</dbReference>
<dbReference type="CDD" id="cd11493">
    <property type="entry name" value="SLC5sbd_NIS-like_u1"/>
    <property type="match status" value="1"/>
</dbReference>
<feature type="transmembrane region" description="Helical" evidence="12">
    <location>
        <begin position="372"/>
        <end position="395"/>
    </location>
</feature>
<dbReference type="PROSITE" id="PS50283">
    <property type="entry name" value="NA_SOLUT_SYMP_3"/>
    <property type="match status" value="1"/>
</dbReference>
<dbReference type="RefSeq" id="WP_271633352.1">
    <property type="nucleotide sequence ID" value="NZ_CP094970.1"/>
</dbReference>
<feature type="transmembrane region" description="Helical" evidence="12">
    <location>
        <begin position="434"/>
        <end position="455"/>
    </location>
</feature>
<dbReference type="GO" id="GO:0015293">
    <property type="term" value="F:symporter activity"/>
    <property type="evidence" value="ECO:0007669"/>
    <property type="project" value="TreeGrafter"/>
</dbReference>
<evidence type="ECO:0000256" key="6">
    <source>
        <dbReference type="ARBA" id="ARBA00022989"/>
    </source>
</evidence>
<dbReference type="InterPro" id="IPR038377">
    <property type="entry name" value="Na/Glc_symporter_sf"/>
</dbReference>
<dbReference type="KEGG" id="sgrg:L0C25_19000"/>
<dbReference type="GO" id="GO:0006814">
    <property type="term" value="P:sodium ion transport"/>
    <property type="evidence" value="ECO:0007669"/>
    <property type="project" value="UniProtKB-KW"/>
</dbReference>